<accession>A0A4D6MJS4</accession>
<evidence type="ECO:0000256" key="2">
    <source>
        <dbReference type="SAM" id="MobiDB-lite"/>
    </source>
</evidence>
<dbReference type="AlphaFoldDB" id="A0A4D6MJS4"/>
<protein>
    <submittedName>
        <fullName evidence="3">Uncharacterized protein</fullName>
    </submittedName>
</protein>
<evidence type="ECO:0000256" key="1">
    <source>
        <dbReference type="SAM" id="Coils"/>
    </source>
</evidence>
<sequence length="397" mass="46186">MDRPFYPDLIKFFYSNLRISANGYLQSEVNKKRIKLKPDDWYNIAHLKYEGRKISFTGIPKDIHFDRDMALASMLRPNMQGERAKTVGFININDRLLHYVHDRVNNDDEGQPQPQNVVHDHPVQGTNHFDGLVDFVAMDRPFYPDLIKFFYSNLRISANGYLQSEVNKKRIKLKPDDWYNIAHLKYEGRKISFTGIPKDIHFDRDMALASMLRPNMQGERAKTVGFININDRLLHYVCKASDTPLPYGVLITQIMQYSGVDFSLDANTTIGKRQHFSTRSLKRLNIVYVDGVWQHDRVNNDDEGQPQPQNVVHDHPVQGTNHFDGDFEDPPLHSNSEIIHQMWDGVQDLQNRMQGIEDMQGHVQRIEDNLSNLTLDMNRQMAEVNFNVNLILHKLDD</sequence>
<keyword evidence="4" id="KW-1185">Reference proteome</keyword>
<feature type="coiled-coil region" evidence="1">
    <location>
        <begin position="356"/>
        <end position="383"/>
    </location>
</feature>
<gene>
    <name evidence="3" type="ORF">DEO72_LG7g1535</name>
</gene>
<feature type="region of interest" description="Disordered" evidence="2">
    <location>
        <begin position="297"/>
        <end position="331"/>
    </location>
</feature>
<reference evidence="3 4" key="1">
    <citation type="submission" date="2019-04" db="EMBL/GenBank/DDBJ databases">
        <title>An improved genome assembly and genetic linkage map for asparagus bean, Vigna unguiculata ssp. sesquipedialis.</title>
        <authorList>
            <person name="Xia Q."/>
            <person name="Zhang R."/>
            <person name="Dong Y."/>
        </authorList>
    </citation>
    <scope>NUCLEOTIDE SEQUENCE [LARGE SCALE GENOMIC DNA]</scope>
    <source>
        <tissue evidence="3">Leaf</tissue>
    </source>
</reference>
<organism evidence="3 4">
    <name type="scientific">Vigna unguiculata</name>
    <name type="common">Cowpea</name>
    <dbReference type="NCBI Taxonomy" id="3917"/>
    <lineage>
        <taxon>Eukaryota</taxon>
        <taxon>Viridiplantae</taxon>
        <taxon>Streptophyta</taxon>
        <taxon>Embryophyta</taxon>
        <taxon>Tracheophyta</taxon>
        <taxon>Spermatophyta</taxon>
        <taxon>Magnoliopsida</taxon>
        <taxon>eudicotyledons</taxon>
        <taxon>Gunneridae</taxon>
        <taxon>Pentapetalae</taxon>
        <taxon>rosids</taxon>
        <taxon>fabids</taxon>
        <taxon>Fabales</taxon>
        <taxon>Fabaceae</taxon>
        <taxon>Papilionoideae</taxon>
        <taxon>50 kb inversion clade</taxon>
        <taxon>NPAAA clade</taxon>
        <taxon>indigoferoid/millettioid clade</taxon>
        <taxon>Phaseoleae</taxon>
        <taxon>Vigna</taxon>
    </lineage>
</organism>
<dbReference type="EMBL" id="CP039351">
    <property type="protein sequence ID" value="QCE00247.1"/>
    <property type="molecule type" value="Genomic_DNA"/>
</dbReference>
<dbReference type="Proteomes" id="UP000501690">
    <property type="component" value="Linkage Group LG7"/>
</dbReference>
<proteinExistence type="predicted"/>
<keyword evidence="1" id="KW-0175">Coiled coil</keyword>
<evidence type="ECO:0000313" key="4">
    <source>
        <dbReference type="Proteomes" id="UP000501690"/>
    </source>
</evidence>
<evidence type="ECO:0000313" key="3">
    <source>
        <dbReference type="EMBL" id="QCE00247.1"/>
    </source>
</evidence>
<name>A0A4D6MJS4_VIGUN</name>